<keyword evidence="3" id="KW-1185">Reference proteome</keyword>
<feature type="compositionally biased region" description="Polar residues" evidence="1">
    <location>
        <begin position="72"/>
        <end position="82"/>
    </location>
</feature>
<accession>A0AAV6RLT3</accession>
<dbReference type="EMBL" id="JAGKHQ010000011">
    <property type="protein sequence ID" value="KAG7505444.1"/>
    <property type="molecule type" value="Genomic_DNA"/>
</dbReference>
<evidence type="ECO:0000313" key="2">
    <source>
        <dbReference type="EMBL" id="KAG7505444.1"/>
    </source>
</evidence>
<evidence type="ECO:0000256" key="1">
    <source>
        <dbReference type="SAM" id="MobiDB-lite"/>
    </source>
</evidence>
<dbReference type="AlphaFoldDB" id="A0AAV6RLT3"/>
<reference evidence="2 3" key="1">
    <citation type="journal article" date="2021" name="Sci. Rep.">
        <title>Chromosome anchoring in Senegalese sole (Solea senegalensis) reveals sex-associated markers and genome rearrangements in flatfish.</title>
        <authorList>
            <person name="Guerrero-Cozar I."/>
            <person name="Gomez-Garrido J."/>
            <person name="Berbel C."/>
            <person name="Martinez-Blanch J.F."/>
            <person name="Alioto T."/>
            <person name="Claros M.G."/>
            <person name="Gagnaire P.A."/>
            <person name="Manchado M."/>
        </authorList>
    </citation>
    <scope>NUCLEOTIDE SEQUENCE [LARGE SCALE GENOMIC DNA]</scope>
    <source>
        <strain evidence="2">Sse05_10M</strain>
    </source>
</reference>
<evidence type="ECO:0000313" key="3">
    <source>
        <dbReference type="Proteomes" id="UP000693946"/>
    </source>
</evidence>
<dbReference type="Proteomes" id="UP000693946">
    <property type="component" value="Linkage Group LG19"/>
</dbReference>
<evidence type="ECO:0008006" key="4">
    <source>
        <dbReference type="Google" id="ProtNLM"/>
    </source>
</evidence>
<sequence>MSTLLSTISTISTIMAPLQMPHATLSLSLSFLCVKLHQAAQTYMQQSVLCCCRRQQQRERRNRSAMKRETMQHMTNVSTSSELCKENKILS</sequence>
<gene>
    <name evidence="2" type="ORF">JOB18_031622</name>
</gene>
<comment type="caution">
    <text evidence="2">The sequence shown here is derived from an EMBL/GenBank/DDBJ whole genome shotgun (WGS) entry which is preliminary data.</text>
</comment>
<proteinExistence type="predicted"/>
<name>A0AAV6RLT3_SOLSE</name>
<organism evidence="2 3">
    <name type="scientific">Solea senegalensis</name>
    <name type="common">Senegalese sole</name>
    <dbReference type="NCBI Taxonomy" id="28829"/>
    <lineage>
        <taxon>Eukaryota</taxon>
        <taxon>Metazoa</taxon>
        <taxon>Chordata</taxon>
        <taxon>Craniata</taxon>
        <taxon>Vertebrata</taxon>
        <taxon>Euteleostomi</taxon>
        <taxon>Actinopterygii</taxon>
        <taxon>Neopterygii</taxon>
        <taxon>Teleostei</taxon>
        <taxon>Neoteleostei</taxon>
        <taxon>Acanthomorphata</taxon>
        <taxon>Carangaria</taxon>
        <taxon>Pleuronectiformes</taxon>
        <taxon>Pleuronectoidei</taxon>
        <taxon>Soleidae</taxon>
        <taxon>Solea</taxon>
    </lineage>
</organism>
<protein>
    <recommendedName>
        <fullName evidence="4">Secreted protein</fullName>
    </recommendedName>
</protein>
<feature type="region of interest" description="Disordered" evidence="1">
    <location>
        <begin position="61"/>
        <end position="91"/>
    </location>
</feature>